<dbReference type="InterPro" id="IPR037768">
    <property type="entry name" value="C2B_Copine"/>
</dbReference>
<evidence type="ECO:0000259" key="3">
    <source>
        <dbReference type="PROSITE" id="PS50004"/>
    </source>
</evidence>
<dbReference type="GeneTree" id="ENSGT00940000159679"/>
<dbReference type="Gene3D" id="2.60.40.150">
    <property type="entry name" value="C2 domain"/>
    <property type="match status" value="1"/>
</dbReference>
<dbReference type="InterPro" id="IPR045052">
    <property type="entry name" value="Copine"/>
</dbReference>
<dbReference type="Proteomes" id="UP000261360">
    <property type="component" value="Unplaced"/>
</dbReference>
<sequence length="447" mass="50499">MCLHRNLLDRDTFSKSDPSKIGPSLCLSFGRTEVIDNTLNPDFVRKFILDYFFEERQNLRFDFRLDKALGGIPGKKCGTIIVKAEELNNCRESVMMQFCGNKLDKKDFFGKSDPFLVFHRSNEDGTFTICHKTEVVKNTLNPVWQAFKIPVRALCNGDYDRTIKVEVYDWDRDGSHDFIGEFSTSYRELSRGQSQFNVYEVGLFVCEEREINSCLLINHLPAIVFRTQINFTVAIDFTASNGKEPHKETESALNSEGVHIQIYLDGESSNPYCAGIDGVMEAYYQSLKSVQLYGPTNFSPVINHVARYAASVKDGSQYFVLLIITDGVISDMAQTKESIVNAACLPMSIIIVGVGPAEFDAMIELDGDEVRISSRGRYAERDIVQFVPFRDYIDRTGNHILSMARLAKDVLAEIPDQFLSYMRTRGIKPSPAPPPYTPPSQPIQTMI</sequence>
<dbReference type="PANTHER" id="PTHR10857:SF133">
    <property type="entry name" value="COPINE-8"/>
    <property type="match status" value="1"/>
</dbReference>
<dbReference type="PROSITE" id="PS50004">
    <property type="entry name" value="C2"/>
    <property type="match status" value="1"/>
</dbReference>
<dbReference type="GO" id="GO:0071277">
    <property type="term" value="P:cellular response to calcium ion"/>
    <property type="evidence" value="ECO:0007669"/>
    <property type="project" value="TreeGrafter"/>
</dbReference>
<keyword evidence="5" id="KW-1185">Reference proteome</keyword>
<dbReference type="SUPFAM" id="SSF49562">
    <property type="entry name" value="C2 domain (Calcium/lipid-binding domain, CaLB)"/>
    <property type="match status" value="2"/>
</dbReference>
<proteinExistence type="inferred from homology"/>
<dbReference type="CDD" id="cd04047">
    <property type="entry name" value="C2B_Copine"/>
    <property type="match status" value="1"/>
</dbReference>
<reference evidence="4" key="2">
    <citation type="submission" date="2025-09" db="UniProtKB">
        <authorList>
            <consortium name="Ensembl"/>
        </authorList>
    </citation>
    <scope>IDENTIFICATION</scope>
</reference>
<dbReference type="AlphaFoldDB" id="A0A3B4XUL8"/>
<evidence type="ECO:0000256" key="1">
    <source>
        <dbReference type="ARBA" id="ARBA00009048"/>
    </source>
</evidence>
<comment type="similarity">
    <text evidence="1">Belongs to the copine family.</text>
</comment>
<dbReference type="SUPFAM" id="SSF53300">
    <property type="entry name" value="vWA-like"/>
    <property type="match status" value="1"/>
</dbReference>
<evidence type="ECO:0000313" key="5">
    <source>
        <dbReference type="Proteomes" id="UP000261360"/>
    </source>
</evidence>
<dbReference type="Pfam" id="PF07002">
    <property type="entry name" value="Copine"/>
    <property type="match status" value="1"/>
</dbReference>
<dbReference type="Pfam" id="PF00168">
    <property type="entry name" value="C2"/>
    <property type="match status" value="2"/>
</dbReference>
<protein>
    <submittedName>
        <fullName evidence="4">Copine 8</fullName>
    </submittedName>
</protein>
<dbReference type="InterPro" id="IPR010734">
    <property type="entry name" value="Copine_C"/>
</dbReference>
<evidence type="ECO:0000256" key="2">
    <source>
        <dbReference type="SAM" id="MobiDB-lite"/>
    </source>
</evidence>
<dbReference type="GO" id="GO:0005544">
    <property type="term" value="F:calcium-dependent phospholipid binding"/>
    <property type="evidence" value="ECO:0007669"/>
    <property type="project" value="InterPro"/>
</dbReference>
<dbReference type="InterPro" id="IPR035892">
    <property type="entry name" value="C2_domain_sf"/>
</dbReference>
<dbReference type="GO" id="GO:0046872">
    <property type="term" value="F:metal ion binding"/>
    <property type="evidence" value="ECO:0007669"/>
    <property type="project" value="UniProtKB-KW"/>
</dbReference>
<dbReference type="PANTHER" id="PTHR10857">
    <property type="entry name" value="COPINE"/>
    <property type="match status" value="1"/>
</dbReference>
<organism evidence="4 5">
    <name type="scientific">Seriola lalandi dorsalis</name>
    <dbReference type="NCBI Taxonomy" id="1841481"/>
    <lineage>
        <taxon>Eukaryota</taxon>
        <taxon>Metazoa</taxon>
        <taxon>Chordata</taxon>
        <taxon>Craniata</taxon>
        <taxon>Vertebrata</taxon>
        <taxon>Euteleostomi</taxon>
        <taxon>Actinopterygii</taxon>
        <taxon>Neopterygii</taxon>
        <taxon>Teleostei</taxon>
        <taxon>Neoteleostei</taxon>
        <taxon>Acanthomorphata</taxon>
        <taxon>Carangaria</taxon>
        <taxon>Carangiformes</taxon>
        <taxon>Carangidae</taxon>
        <taxon>Seriola</taxon>
    </lineage>
</organism>
<evidence type="ECO:0000313" key="4">
    <source>
        <dbReference type="Ensembl" id="ENSSLDP00000015098.1"/>
    </source>
</evidence>
<dbReference type="SMART" id="SM00239">
    <property type="entry name" value="C2"/>
    <property type="match status" value="1"/>
</dbReference>
<dbReference type="Ensembl" id="ENSSLDT00000015673.1">
    <property type="protein sequence ID" value="ENSSLDP00000015098.1"/>
    <property type="gene ID" value="ENSSLDG00000011789.1"/>
</dbReference>
<dbReference type="InterPro" id="IPR000008">
    <property type="entry name" value="C2_dom"/>
</dbReference>
<accession>A0A3B4XUL8</accession>
<dbReference type="GO" id="GO:0005886">
    <property type="term" value="C:plasma membrane"/>
    <property type="evidence" value="ECO:0007669"/>
    <property type="project" value="TreeGrafter"/>
</dbReference>
<feature type="region of interest" description="Disordered" evidence="2">
    <location>
        <begin position="426"/>
        <end position="447"/>
    </location>
</feature>
<dbReference type="InterPro" id="IPR036465">
    <property type="entry name" value="vWFA_dom_sf"/>
</dbReference>
<feature type="compositionally biased region" description="Pro residues" evidence="2">
    <location>
        <begin position="430"/>
        <end position="441"/>
    </location>
</feature>
<reference evidence="4" key="1">
    <citation type="submission" date="2025-08" db="UniProtKB">
        <authorList>
            <consortium name="Ensembl"/>
        </authorList>
    </citation>
    <scope>IDENTIFICATION</scope>
</reference>
<feature type="domain" description="C2" evidence="3">
    <location>
        <begin position="55"/>
        <end position="199"/>
    </location>
</feature>
<name>A0A3B4XUL8_SERLL</name>